<dbReference type="GO" id="GO:0006783">
    <property type="term" value="P:heme biosynthetic process"/>
    <property type="evidence" value="ECO:0007669"/>
    <property type="project" value="TreeGrafter"/>
</dbReference>
<dbReference type="EMBL" id="CP002659">
    <property type="protein sequence ID" value="AEC01791.1"/>
    <property type="molecule type" value="Genomic_DNA"/>
</dbReference>
<proteinExistence type="predicted"/>
<dbReference type="InterPro" id="IPR052200">
    <property type="entry name" value="Protoporphyrinogen_IX_DH"/>
</dbReference>
<reference evidence="4" key="1">
    <citation type="submission" date="2011-04" db="EMBL/GenBank/DDBJ databases">
        <title>The complete genome of Spirochaeta coccoides DSM 17374.</title>
        <authorList>
            <person name="Lucas S."/>
            <person name="Copeland A."/>
            <person name="Lapidus A."/>
            <person name="Bruce D."/>
            <person name="Goodwin L."/>
            <person name="Pitluck S."/>
            <person name="Peters L."/>
            <person name="Kyrpides N."/>
            <person name="Mavromatis K."/>
            <person name="Pagani I."/>
            <person name="Ivanova N."/>
            <person name="Ovchinnikova G."/>
            <person name="Lu M."/>
            <person name="Detter J.C."/>
            <person name="Tapia R."/>
            <person name="Han C."/>
            <person name="Land M."/>
            <person name="Hauser L."/>
            <person name="Markowitz V."/>
            <person name="Cheng J.-F."/>
            <person name="Hugenholtz P."/>
            <person name="Woyke T."/>
            <person name="Wu D."/>
            <person name="Spring S."/>
            <person name="Schroeder M."/>
            <person name="Brambilla E."/>
            <person name="Klenk H.-P."/>
            <person name="Eisen J.A."/>
        </authorList>
    </citation>
    <scope>NUCLEOTIDE SEQUENCE [LARGE SCALE GENOMIC DNA]</scope>
    <source>
        <strain evidence="4">ATCC BAA-1237 / DSM 17374 / SPN1</strain>
    </source>
</reference>
<feature type="domain" description="Flavodoxin" evidence="2">
    <location>
        <begin position="7"/>
        <end position="138"/>
    </location>
</feature>
<dbReference type="Pfam" id="PF12724">
    <property type="entry name" value="Flavodoxin_5"/>
    <property type="match status" value="1"/>
</dbReference>
<accession>F4GK19</accession>
<dbReference type="GO" id="GO:0070819">
    <property type="term" value="F:menaquinone-dependent protoporphyrinogen oxidase activity"/>
    <property type="evidence" value="ECO:0007669"/>
    <property type="project" value="TreeGrafter"/>
</dbReference>
<dbReference type="AlphaFoldDB" id="F4GK19"/>
<comment type="cofactor">
    <cofactor evidence="1">
        <name>FMN</name>
        <dbReference type="ChEBI" id="CHEBI:58210"/>
    </cofactor>
</comment>
<dbReference type="PROSITE" id="PS00201">
    <property type="entry name" value="FLAVODOXIN"/>
    <property type="match status" value="1"/>
</dbReference>
<gene>
    <name evidence="3" type="ordered locus">Spico_0563</name>
</gene>
<dbReference type="Proteomes" id="UP000007939">
    <property type="component" value="Chromosome"/>
</dbReference>
<evidence type="ECO:0000313" key="4">
    <source>
        <dbReference type="Proteomes" id="UP000007939"/>
    </source>
</evidence>
<protein>
    <recommendedName>
        <fullName evidence="2">Flavodoxin domain-containing protein</fullName>
    </recommendedName>
</protein>
<evidence type="ECO:0000256" key="1">
    <source>
        <dbReference type="ARBA" id="ARBA00001917"/>
    </source>
</evidence>
<dbReference type="GO" id="GO:0010181">
    <property type="term" value="F:FMN binding"/>
    <property type="evidence" value="ECO:0007669"/>
    <property type="project" value="InterPro"/>
</dbReference>
<dbReference type="eggNOG" id="COG0716">
    <property type="taxonomic scope" value="Bacteria"/>
</dbReference>
<evidence type="ECO:0000259" key="2">
    <source>
        <dbReference type="Pfam" id="PF12724"/>
    </source>
</evidence>
<reference evidence="3 4" key="2">
    <citation type="journal article" date="2012" name="Stand. Genomic Sci.">
        <title>Complete genome sequence of the termite hindgut bacterium Spirochaeta coccoides type strain (SPN1(T)), reclassification in the genus Sphaerochaeta as Sphaerochaeta coccoides comb. nov. and emendations of the family Spirochaetaceae and the genus Sphaerochaeta.</title>
        <authorList>
            <person name="Abt B."/>
            <person name="Han C."/>
            <person name="Scheuner C."/>
            <person name="Lu M."/>
            <person name="Lapidus A."/>
            <person name="Nolan M."/>
            <person name="Lucas S."/>
            <person name="Hammon N."/>
            <person name="Deshpande S."/>
            <person name="Cheng J.F."/>
            <person name="Tapia R."/>
            <person name="Goodwin L.A."/>
            <person name="Pitluck S."/>
            <person name="Liolios K."/>
            <person name="Pagani I."/>
            <person name="Ivanova N."/>
            <person name="Mavromatis K."/>
            <person name="Mikhailova N."/>
            <person name="Huntemann M."/>
            <person name="Pati A."/>
            <person name="Chen A."/>
            <person name="Palaniappan K."/>
            <person name="Land M."/>
            <person name="Hauser L."/>
            <person name="Brambilla E.M."/>
            <person name="Rohde M."/>
            <person name="Spring S."/>
            <person name="Gronow S."/>
            <person name="Goker M."/>
            <person name="Woyke T."/>
            <person name="Bristow J."/>
            <person name="Eisen J.A."/>
            <person name="Markowitz V."/>
            <person name="Hugenholtz P."/>
            <person name="Kyrpides N.C."/>
            <person name="Klenk H.P."/>
            <person name="Detter J.C."/>
        </authorList>
    </citation>
    <scope>NUCLEOTIDE SEQUENCE [LARGE SCALE GENOMIC DNA]</scope>
    <source>
        <strain evidence="4">ATCC BAA-1237 / DSM 17374 / SPN1</strain>
    </source>
</reference>
<dbReference type="PANTHER" id="PTHR38030:SF2">
    <property type="entry name" value="PROTOPORPHYRINOGEN IX DEHYDROGENASE [QUINONE]"/>
    <property type="match status" value="1"/>
</dbReference>
<dbReference type="KEGG" id="scc:Spico_0563"/>
<dbReference type="OrthoDB" id="2146857at2"/>
<dbReference type="PANTHER" id="PTHR38030">
    <property type="entry name" value="PROTOPORPHYRINOGEN IX DEHYDROGENASE [MENAQUINONE]"/>
    <property type="match status" value="1"/>
</dbReference>
<dbReference type="RefSeq" id="WP_013739187.1">
    <property type="nucleotide sequence ID" value="NC_015436.1"/>
</dbReference>
<evidence type="ECO:0000313" key="3">
    <source>
        <dbReference type="EMBL" id="AEC01791.1"/>
    </source>
</evidence>
<dbReference type="InterPro" id="IPR029039">
    <property type="entry name" value="Flavoprotein-like_sf"/>
</dbReference>
<dbReference type="InterPro" id="IPR001226">
    <property type="entry name" value="Flavodoxin_CS"/>
</dbReference>
<name>F4GK19_PARC1</name>
<keyword evidence="4" id="KW-1185">Reference proteome</keyword>
<dbReference type="STRING" id="760011.Spico_0563"/>
<dbReference type="SUPFAM" id="SSF52218">
    <property type="entry name" value="Flavoproteins"/>
    <property type="match status" value="1"/>
</dbReference>
<organism evidence="3 4">
    <name type="scientific">Parasphaerochaeta coccoides (strain ATCC BAA-1237 / DSM 17374 / SPN1)</name>
    <name type="common">Sphaerochaeta coccoides</name>
    <dbReference type="NCBI Taxonomy" id="760011"/>
    <lineage>
        <taxon>Bacteria</taxon>
        <taxon>Pseudomonadati</taxon>
        <taxon>Spirochaetota</taxon>
        <taxon>Spirochaetia</taxon>
        <taxon>Spirochaetales</taxon>
        <taxon>Sphaerochaetaceae</taxon>
        <taxon>Parasphaerochaeta</taxon>
    </lineage>
</organism>
<dbReference type="GO" id="GO:0009055">
    <property type="term" value="F:electron transfer activity"/>
    <property type="evidence" value="ECO:0007669"/>
    <property type="project" value="InterPro"/>
</dbReference>
<dbReference type="Gene3D" id="3.40.50.360">
    <property type="match status" value="1"/>
</dbReference>
<sequence length="180" mass="19633">MNEKIAVIYQSHYGATRRYAERIAAELGADIIERKKASAAMLAGYDCVIYGGGLYAGGILGVSLVAKNPVENLVVFTVGLADPKTTDYTAIIDKSFPEGSNKPLCVFHLRGGIDYKELSFIHKGMMGMVKKAAEKKPEAERTSEDRLFLETYGKAIDFMDRDSIAPLVSYVNGIINGATR</sequence>
<dbReference type="HOGENOM" id="CLU_108839_0_0_12"/>
<dbReference type="InterPro" id="IPR026816">
    <property type="entry name" value="Flavodoxin_dom"/>
</dbReference>